<dbReference type="Proteomes" id="UP001207468">
    <property type="component" value="Unassembled WGS sequence"/>
</dbReference>
<proteinExistence type="predicted"/>
<organism evidence="1 2">
    <name type="scientific">Russula earlei</name>
    <dbReference type="NCBI Taxonomy" id="71964"/>
    <lineage>
        <taxon>Eukaryota</taxon>
        <taxon>Fungi</taxon>
        <taxon>Dikarya</taxon>
        <taxon>Basidiomycota</taxon>
        <taxon>Agaricomycotina</taxon>
        <taxon>Agaricomycetes</taxon>
        <taxon>Russulales</taxon>
        <taxon>Russulaceae</taxon>
        <taxon>Russula</taxon>
    </lineage>
</organism>
<keyword evidence="2" id="KW-1185">Reference proteome</keyword>
<gene>
    <name evidence="1" type="ORF">F5148DRAFT_1191688</name>
</gene>
<accession>A0ACC0UDP0</accession>
<evidence type="ECO:0000313" key="2">
    <source>
        <dbReference type="Proteomes" id="UP001207468"/>
    </source>
</evidence>
<name>A0ACC0UDP0_9AGAM</name>
<reference evidence="1" key="1">
    <citation type="submission" date="2021-03" db="EMBL/GenBank/DDBJ databases">
        <title>Evolutionary priming and transition to the ectomycorrhizal habit in an iconic lineage of mushroom-forming fungi: is preadaptation a requirement?</title>
        <authorList>
            <consortium name="DOE Joint Genome Institute"/>
            <person name="Looney B.P."/>
            <person name="Miyauchi S."/>
            <person name="Morin E."/>
            <person name="Drula E."/>
            <person name="Courty P.E."/>
            <person name="Chicoki N."/>
            <person name="Fauchery L."/>
            <person name="Kohler A."/>
            <person name="Kuo A."/>
            <person name="LaButti K."/>
            <person name="Pangilinan J."/>
            <person name="Lipzen A."/>
            <person name="Riley R."/>
            <person name="Andreopoulos W."/>
            <person name="He G."/>
            <person name="Johnson J."/>
            <person name="Barry K.W."/>
            <person name="Grigoriev I.V."/>
            <person name="Nagy L."/>
            <person name="Hibbett D."/>
            <person name="Henrissat B."/>
            <person name="Matheny P.B."/>
            <person name="Labbe J."/>
            <person name="Martin A.F."/>
        </authorList>
    </citation>
    <scope>NUCLEOTIDE SEQUENCE</scope>
    <source>
        <strain evidence="1">BPL698</strain>
    </source>
</reference>
<sequence length="204" mass="22590">MAQTVQRKQKRKQPALVEAQDSTPPAPKRVKVAQAQTARKSTGGRGPSQRGGGSGDDDGDDNDDDNEGGGRRPRAGPSRQRRGSHSAADRDAPPRKRRYRPGTVALREIRKYQRSTDLLLRKLPFARVVREIALDMITDAGGEYGDSGLRWQSSAILALQEASEAFLVHLFEDANLCAIHAKRVTIMTRDIHLARRIRGQYRGT</sequence>
<dbReference type="EMBL" id="JAGFNK010000076">
    <property type="protein sequence ID" value="KAI9508952.1"/>
    <property type="molecule type" value="Genomic_DNA"/>
</dbReference>
<comment type="caution">
    <text evidence="1">The sequence shown here is derived from an EMBL/GenBank/DDBJ whole genome shotgun (WGS) entry which is preliminary data.</text>
</comment>
<protein>
    <submittedName>
        <fullName evidence="1">Histone-fold-containing protein</fullName>
    </submittedName>
</protein>
<evidence type="ECO:0000313" key="1">
    <source>
        <dbReference type="EMBL" id="KAI9508952.1"/>
    </source>
</evidence>